<dbReference type="InterPro" id="IPR050469">
    <property type="entry name" value="Diguanylate_Cyclase"/>
</dbReference>
<organism evidence="4 5">
    <name type="scientific">Thomasclavelia ramosa</name>
    <dbReference type="NCBI Taxonomy" id="1547"/>
    <lineage>
        <taxon>Bacteria</taxon>
        <taxon>Bacillati</taxon>
        <taxon>Bacillota</taxon>
        <taxon>Erysipelotrichia</taxon>
        <taxon>Erysipelotrichales</taxon>
        <taxon>Coprobacillaceae</taxon>
        <taxon>Thomasclavelia</taxon>
    </lineage>
</organism>
<evidence type="ECO:0000313" key="4">
    <source>
        <dbReference type="EMBL" id="RGD86961.1"/>
    </source>
</evidence>
<dbReference type="Gene3D" id="3.30.70.270">
    <property type="match status" value="1"/>
</dbReference>
<proteinExistence type="predicted"/>
<keyword evidence="1" id="KW-0472">Membrane</keyword>
<dbReference type="SMART" id="SM00267">
    <property type="entry name" value="GGDEF"/>
    <property type="match status" value="1"/>
</dbReference>
<evidence type="ECO:0000313" key="5">
    <source>
        <dbReference type="Proteomes" id="UP000261032"/>
    </source>
</evidence>
<dbReference type="PANTHER" id="PTHR45138">
    <property type="entry name" value="REGULATORY COMPONENTS OF SENSORY TRANSDUCTION SYSTEM"/>
    <property type="match status" value="1"/>
</dbReference>
<comment type="caution">
    <text evidence="4">The sequence shown here is derived from an EMBL/GenBank/DDBJ whole genome shotgun (WGS) entry which is preliminary data.</text>
</comment>
<feature type="domain" description="GGDEF" evidence="2">
    <location>
        <begin position="214"/>
        <end position="346"/>
    </location>
</feature>
<accession>A0A3E3AJU7</accession>
<evidence type="ECO:0000313" key="3">
    <source>
        <dbReference type="EMBL" id="MDB7082286.1"/>
    </source>
</evidence>
<dbReference type="Proteomes" id="UP001211987">
    <property type="component" value="Unassembled WGS sequence"/>
</dbReference>
<evidence type="ECO:0000259" key="2">
    <source>
        <dbReference type="PROSITE" id="PS50887"/>
    </source>
</evidence>
<dbReference type="NCBIfam" id="TIGR00254">
    <property type="entry name" value="GGDEF"/>
    <property type="match status" value="1"/>
</dbReference>
<dbReference type="GO" id="GO:0052621">
    <property type="term" value="F:diguanylate cyclase activity"/>
    <property type="evidence" value="ECO:0007669"/>
    <property type="project" value="TreeGrafter"/>
</dbReference>
<name>A0A3E3AJU7_9FIRM</name>
<feature type="transmembrane region" description="Helical" evidence="1">
    <location>
        <begin position="16"/>
        <end position="38"/>
    </location>
</feature>
<keyword evidence="1" id="KW-0812">Transmembrane</keyword>
<dbReference type="EMBL" id="JAQLKE010000001">
    <property type="protein sequence ID" value="MDB7082286.1"/>
    <property type="molecule type" value="Genomic_DNA"/>
</dbReference>
<dbReference type="CDD" id="cd01949">
    <property type="entry name" value="GGDEF"/>
    <property type="match status" value="1"/>
</dbReference>
<feature type="transmembrane region" description="Helical" evidence="1">
    <location>
        <begin position="94"/>
        <end position="110"/>
    </location>
</feature>
<dbReference type="AlphaFoldDB" id="A0A3E3AJU7"/>
<feature type="transmembrane region" description="Helical" evidence="1">
    <location>
        <begin position="44"/>
        <end position="61"/>
    </location>
</feature>
<dbReference type="InterPro" id="IPR029787">
    <property type="entry name" value="Nucleotide_cyclase"/>
</dbReference>
<gene>
    <name evidence="4" type="ORF">DXB93_02000</name>
    <name evidence="3" type="ORF">PM738_00610</name>
</gene>
<dbReference type="InterPro" id="IPR000160">
    <property type="entry name" value="GGDEF_dom"/>
</dbReference>
<dbReference type="EMBL" id="QUSL01000002">
    <property type="protein sequence ID" value="RGD86961.1"/>
    <property type="molecule type" value="Genomic_DNA"/>
</dbReference>
<feature type="transmembrane region" description="Helical" evidence="1">
    <location>
        <begin position="68"/>
        <end position="88"/>
    </location>
</feature>
<dbReference type="PROSITE" id="PS50887">
    <property type="entry name" value="GGDEF"/>
    <property type="match status" value="1"/>
</dbReference>
<keyword evidence="1" id="KW-1133">Transmembrane helix</keyword>
<evidence type="ECO:0000256" key="1">
    <source>
        <dbReference type="SAM" id="Phobius"/>
    </source>
</evidence>
<dbReference type="PANTHER" id="PTHR45138:SF9">
    <property type="entry name" value="DIGUANYLATE CYCLASE DGCM-RELATED"/>
    <property type="match status" value="1"/>
</dbReference>
<feature type="transmembrane region" description="Helical" evidence="1">
    <location>
        <begin position="149"/>
        <end position="171"/>
    </location>
</feature>
<dbReference type="Pfam" id="PF00990">
    <property type="entry name" value="GGDEF"/>
    <property type="match status" value="1"/>
</dbReference>
<reference evidence="3" key="2">
    <citation type="submission" date="2023-01" db="EMBL/GenBank/DDBJ databases">
        <title>Human gut microbiome strain richness.</title>
        <authorList>
            <person name="Chen-Liaw A."/>
        </authorList>
    </citation>
    <scope>NUCLEOTIDE SEQUENCE</scope>
    <source>
        <strain evidence="3">1001217st2_G6_1001217B_191108</strain>
    </source>
</reference>
<dbReference type="RefSeq" id="WP_003536600.1">
    <property type="nucleotide sequence ID" value="NZ_BAABXX010000001.1"/>
</dbReference>
<dbReference type="SUPFAM" id="SSF55073">
    <property type="entry name" value="Nucleotide cyclase"/>
    <property type="match status" value="1"/>
</dbReference>
<protein>
    <submittedName>
        <fullName evidence="4">GGDEF domain-containing protein</fullName>
    </submittedName>
</protein>
<dbReference type="InterPro" id="IPR043128">
    <property type="entry name" value="Rev_trsase/Diguanyl_cyclase"/>
</dbReference>
<sequence length="347" mass="40028">MNEKGKAAHSNYVRSVYLQIVALALIMHLIYLCIFYLLNFNFLVVYNLFSVIFYGIMLVIINKGYYRTAVLSVHLEVITFVGITVFTLGWESGFPLYLLAMVSLVYFWPFKNSRWAYLCAIIEVFIYIIIRIISSTQDAPIYIISDKNIILTLSIFNAVCCFIVMIYSVFISDVSSKAIDKLNENLQEIADNDQLTGLRTRHYLFDSLNSSPNLDCNIVIGDIDDYKIINDTYGHLCGDYVLHSLANLMKDKIPDDIDICRWGGEEFVFLCFNTNKEELTYVIERFNNLLRQHSFIYEGNVIKITMTFGISDTMKAKHLNTMIKCADDRLYKGKRCGKDQIIVDDKK</sequence>
<feature type="transmembrane region" description="Helical" evidence="1">
    <location>
        <begin position="115"/>
        <end position="134"/>
    </location>
</feature>
<reference evidence="4 5" key="1">
    <citation type="submission" date="2018-08" db="EMBL/GenBank/DDBJ databases">
        <title>A genome reference for cultivated species of the human gut microbiota.</title>
        <authorList>
            <person name="Zou Y."/>
            <person name="Xue W."/>
            <person name="Luo G."/>
        </authorList>
    </citation>
    <scope>NUCLEOTIDE SEQUENCE [LARGE SCALE GENOMIC DNA]</scope>
    <source>
        <strain evidence="4 5">OM06-4</strain>
    </source>
</reference>
<dbReference type="Proteomes" id="UP000261032">
    <property type="component" value="Unassembled WGS sequence"/>
</dbReference>